<dbReference type="CDD" id="cd07061">
    <property type="entry name" value="HP_HAP_like"/>
    <property type="match status" value="1"/>
</dbReference>
<dbReference type="PROSITE" id="PS00616">
    <property type="entry name" value="HIS_ACID_PHOSPHAT_1"/>
    <property type="match status" value="1"/>
</dbReference>
<proteinExistence type="inferred from homology"/>
<evidence type="ECO:0000256" key="2">
    <source>
        <dbReference type="ARBA" id="ARBA00022801"/>
    </source>
</evidence>
<protein>
    <recommendedName>
        <fullName evidence="4">2-phosphoxylose phosphatase 1</fullName>
    </recommendedName>
    <alternativeName>
        <fullName evidence="5">Acid phosphatase-like protein 2</fullName>
    </alternativeName>
</protein>
<dbReference type="GO" id="GO:0016791">
    <property type="term" value="F:phosphatase activity"/>
    <property type="evidence" value="ECO:0007669"/>
    <property type="project" value="TreeGrafter"/>
</dbReference>
<comment type="similarity">
    <text evidence="1">Belongs to the histidine acid phosphatase family.</text>
</comment>
<dbReference type="STRING" id="244447.ENSCSEP00000010380"/>
<sequence length="516" mass="58048">MLARNRFLLLVVVGGAVLAIISLSLQFLNLIPTTPIVEQRPFQAVDGGVGVALGKSRKRVFPVVHVQETNPVLEAYGYCNTPNHTEQAWEGHSPADYKLLAVHVMIRHGDRYPLYSIPKTKRPAIDCTLSSSRTPTHPLLDSFVRHMAQGGQGHWESPLGSLPRLPNHNVCEIGELTQTGVVQHLRNGQLLHHGYKGHNLLPSDWSPRQLWLETTGKSRTLQSGLAFLHGFLPDFDWTKLTVRHQWSTLFCGAACDCPSRNRYLEEEQRRQYQLRVANAELERTYVDMARTLGVPTRQLRAANPIDSLLCHLCHGLSFPCVTTGDSTGCLTMAQFTAIRRHQLNDEVDKRRAGLYHKYAVLAMYPYLNRTASKLERVAKNSEAGRQPRATGEEIFTLSSAHDVTMAPLLSALGLEEARFPRFAARVVFELWKSPSPAQPQQQQKKKGGKVKDGEPFVRVLYNGEDVTFHTTFCRSQDRHVHQPLCPLKNFVSFVRRDMFSVVNATSYQGACFKRTG</sequence>
<dbReference type="Pfam" id="PF00328">
    <property type="entry name" value="His_Phos_2"/>
    <property type="match status" value="1"/>
</dbReference>
<keyword evidence="8" id="KW-1185">Reference proteome</keyword>
<dbReference type="AlphaFoldDB" id="A0A3P8VD54"/>
<dbReference type="OMA" id="DWEWNYY"/>
<dbReference type="GO" id="GO:0006024">
    <property type="term" value="P:glycosaminoglycan biosynthetic process"/>
    <property type="evidence" value="ECO:0007669"/>
    <property type="project" value="TreeGrafter"/>
</dbReference>
<dbReference type="InterPro" id="IPR029033">
    <property type="entry name" value="His_PPase_superfam"/>
</dbReference>
<dbReference type="RefSeq" id="XP_024910816.1">
    <property type="nucleotide sequence ID" value="XM_025055048.1"/>
</dbReference>
<dbReference type="InterPro" id="IPR033379">
    <property type="entry name" value="Acid_Pase_AS"/>
</dbReference>
<name>A0A3P8VD54_CYNSE</name>
<dbReference type="GO" id="GO:0005794">
    <property type="term" value="C:Golgi apparatus"/>
    <property type="evidence" value="ECO:0007669"/>
    <property type="project" value="TreeGrafter"/>
</dbReference>
<comment type="catalytic activity">
    <reaction evidence="3">
        <text>3-O-[beta-D-GlcA-(1-&gt;3)-beta-D-Gal-(1-&gt;3)-beta-D-Gal-(1-&gt;4)-beta-D-2-O-P-Xyl]-L-seryl-[protein] + H2O = 3-O-(beta-D-GlcA-(1-&gt;3)-beta-D-Gal-(1-&gt;3)-beta-D-Gal-(1-&gt;4)-beta-D-Xyl)-L-seryl-[protein] + phosphate</text>
        <dbReference type="Rhea" id="RHEA:56512"/>
        <dbReference type="Rhea" id="RHEA-COMP:12573"/>
        <dbReference type="Rhea" id="RHEA-COMP:14559"/>
        <dbReference type="ChEBI" id="CHEBI:15377"/>
        <dbReference type="ChEBI" id="CHEBI:43474"/>
        <dbReference type="ChEBI" id="CHEBI:132093"/>
        <dbReference type="ChEBI" id="CHEBI:140495"/>
    </reaction>
</comment>
<dbReference type="SUPFAM" id="SSF53254">
    <property type="entry name" value="Phosphoglycerate mutase-like"/>
    <property type="match status" value="1"/>
</dbReference>
<evidence type="ECO:0000256" key="6">
    <source>
        <dbReference type="SAM" id="Phobius"/>
    </source>
</evidence>
<organism evidence="7 8">
    <name type="scientific">Cynoglossus semilaevis</name>
    <name type="common">Tongue sole</name>
    <dbReference type="NCBI Taxonomy" id="244447"/>
    <lineage>
        <taxon>Eukaryota</taxon>
        <taxon>Metazoa</taxon>
        <taxon>Chordata</taxon>
        <taxon>Craniata</taxon>
        <taxon>Vertebrata</taxon>
        <taxon>Euteleostomi</taxon>
        <taxon>Actinopterygii</taxon>
        <taxon>Neopterygii</taxon>
        <taxon>Teleostei</taxon>
        <taxon>Neoteleostei</taxon>
        <taxon>Acanthomorphata</taxon>
        <taxon>Carangaria</taxon>
        <taxon>Pleuronectiformes</taxon>
        <taxon>Pleuronectoidei</taxon>
        <taxon>Cynoglossidae</taxon>
        <taxon>Cynoglossinae</taxon>
        <taxon>Cynoglossus</taxon>
    </lineage>
</organism>
<dbReference type="FunCoup" id="A0A3P8VD54">
    <property type="interactions" value="135"/>
</dbReference>
<evidence type="ECO:0000256" key="1">
    <source>
        <dbReference type="ARBA" id="ARBA00005375"/>
    </source>
</evidence>
<dbReference type="KEGG" id="csem:103377955"/>
<dbReference type="RefSeq" id="XP_024910815.1">
    <property type="nucleotide sequence ID" value="XM_025055047.1"/>
</dbReference>
<reference evidence="7" key="3">
    <citation type="submission" date="2025-09" db="UniProtKB">
        <authorList>
            <consortium name="Ensembl"/>
        </authorList>
    </citation>
    <scope>IDENTIFICATION</scope>
</reference>
<keyword evidence="6" id="KW-0812">Transmembrane</keyword>
<keyword evidence="6" id="KW-0472">Membrane</keyword>
<dbReference type="GO" id="GO:0050650">
    <property type="term" value="P:chondroitin sulfate proteoglycan biosynthetic process"/>
    <property type="evidence" value="ECO:0007669"/>
    <property type="project" value="TreeGrafter"/>
</dbReference>
<dbReference type="OrthoDB" id="10262962at2759"/>
<dbReference type="CTD" id="92370"/>
<dbReference type="GeneTree" id="ENSGT00390000016324"/>
<keyword evidence="2" id="KW-0378">Hydrolase</keyword>
<feature type="transmembrane region" description="Helical" evidence="6">
    <location>
        <begin position="7"/>
        <end position="28"/>
    </location>
</feature>
<reference evidence="7 8" key="1">
    <citation type="journal article" date="2014" name="Nat. Genet.">
        <title>Whole-genome sequence of a flatfish provides insights into ZW sex chromosome evolution and adaptation to a benthic lifestyle.</title>
        <authorList>
            <person name="Chen S."/>
            <person name="Zhang G."/>
            <person name="Shao C."/>
            <person name="Huang Q."/>
            <person name="Liu G."/>
            <person name="Zhang P."/>
            <person name="Song W."/>
            <person name="An N."/>
            <person name="Chalopin D."/>
            <person name="Volff J.N."/>
            <person name="Hong Y."/>
            <person name="Li Q."/>
            <person name="Sha Z."/>
            <person name="Zhou H."/>
            <person name="Xie M."/>
            <person name="Yu Q."/>
            <person name="Liu Y."/>
            <person name="Xiang H."/>
            <person name="Wang N."/>
            <person name="Wu K."/>
            <person name="Yang C."/>
            <person name="Zhou Q."/>
            <person name="Liao X."/>
            <person name="Yang L."/>
            <person name="Hu Q."/>
            <person name="Zhang J."/>
            <person name="Meng L."/>
            <person name="Jin L."/>
            <person name="Tian Y."/>
            <person name="Lian J."/>
            <person name="Yang J."/>
            <person name="Miao G."/>
            <person name="Liu S."/>
            <person name="Liang Z."/>
            <person name="Yan F."/>
            <person name="Li Y."/>
            <person name="Sun B."/>
            <person name="Zhang H."/>
            <person name="Zhang J."/>
            <person name="Zhu Y."/>
            <person name="Du M."/>
            <person name="Zhao Y."/>
            <person name="Schartl M."/>
            <person name="Tang Q."/>
            <person name="Wang J."/>
        </authorList>
    </citation>
    <scope>NUCLEOTIDE SEQUENCE</scope>
</reference>
<evidence type="ECO:0000256" key="3">
    <source>
        <dbReference type="ARBA" id="ARBA00036311"/>
    </source>
</evidence>
<dbReference type="InterPro" id="IPR050645">
    <property type="entry name" value="Histidine_acid_phosphatase"/>
</dbReference>
<reference evidence="7" key="2">
    <citation type="submission" date="2025-08" db="UniProtKB">
        <authorList>
            <consortium name="Ensembl"/>
        </authorList>
    </citation>
    <scope>IDENTIFICATION</scope>
</reference>
<evidence type="ECO:0000313" key="7">
    <source>
        <dbReference type="Ensembl" id="ENSCSEP00000010380.1"/>
    </source>
</evidence>
<dbReference type="PANTHER" id="PTHR11567">
    <property type="entry name" value="ACID PHOSPHATASE-RELATED"/>
    <property type="match status" value="1"/>
</dbReference>
<evidence type="ECO:0000256" key="4">
    <source>
        <dbReference type="ARBA" id="ARBA00040357"/>
    </source>
</evidence>
<evidence type="ECO:0000256" key="5">
    <source>
        <dbReference type="ARBA" id="ARBA00041499"/>
    </source>
</evidence>
<dbReference type="PANTHER" id="PTHR11567:SF110">
    <property type="entry name" value="2-PHOSPHOXYLOSE PHOSPHATASE 1"/>
    <property type="match status" value="1"/>
</dbReference>
<keyword evidence="6" id="KW-1133">Transmembrane helix</keyword>
<dbReference type="Ensembl" id="ENSCSET00000010505.1">
    <property type="protein sequence ID" value="ENSCSEP00000010380.1"/>
    <property type="gene ID" value="ENSCSEG00000006664.1"/>
</dbReference>
<dbReference type="InterPro" id="IPR000560">
    <property type="entry name" value="His_Pase_clade-2"/>
</dbReference>
<dbReference type="RefSeq" id="XP_008307185.1">
    <property type="nucleotide sequence ID" value="XM_008308963.3"/>
</dbReference>
<dbReference type="GeneID" id="103377955"/>
<dbReference type="Gene3D" id="3.40.50.1240">
    <property type="entry name" value="Phosphoglycerate mutase-like"/>
    <property type="match status" value="1"/>
</dbReference>
<accession>A0A3P8VD54</accession>
<evidence type="ECO:0000313" key="8">
    <source>
        <dbReference type="Proteomes" id="UP000265120"/>
    </source>
</evidence>
<dbReference type="Proteomes" id="UP000265120">
    <property type="component" value="Chromosome 4"/>
</dbReference>
<dbReference type="InParanoid" id="A0A3P8VD54"/>